<proteinExistence type="predicted"/>
<evidence type="ECO:0000256" key="3">
    <source>
        <dbReference type="ARBA" id="ARBA00022692"/>
    </source>
</evidence>
<feature type="domain" description="MacB-like periplasmic core" evidence="8">
    <location>
        <begin position="18"/>
        <end position="227"/>
    </location>
</feature>
<dbReference type="PANTHER" id="PTHR43738:SF3">
    <property type="entry name" value="ABC TRANSPORTER PERMEASE"/>
    <property type="match status" value="1"/>
</dbReference>
<evidence type="ECO:0000313" key="10">
    <source>
        <dbReference type="Proteomes" id="UP000178943"/>
    </source>
</evidence>
<evidence type="ECO:0000256" key="6">
    <source>
        <dbReference type="SAM" id="Phobius"/>
    </source>
</evidence>
<evidence type="ECO:0000313" key="9">
    <source>
        <dbReference type="EMBL" id="OGF67858.1"/>
    </source>
</evidence>
<keyword evidence="4 6" id="KW-1133">Transmembrane helix</keyword>
<dbReference type="Pfam" id="PF02687">
    <property type="entry name" value="FtsX"/>
    <property type="match status" value="1"/>
</dbReference>
<dbReference type="AlphaFoldDB" id="A0A1F5VWT8"/>
<keyword evidence="9" id="KW-0067">ATP-binding</keyword>
<keyword evidence="2" id="KW-1003">Cell membrane</keyword>
<evidence type="ECO:0000256" key="5">
    <source>
        <dbReference type="ARBA" id="ARBA00023136"/>
    </source>
</evidence>
<feature type="domain" description="ABC3 transporter permease C-terminal" evidence="7">
    <location>
        <begin position="261"/>
        <end position="373"/>
    </location>
</feature>
<feature type="transmembrane region" description="Helical" evidence="6">
    <location>
        <begin position="261"/>
        <end position="281"/>
    </location>
</feature>
<dbReference type="GO" id="GO:0005886">
    <property type="term" value="C:plasma membrane"/>
    <property type="evidence" value="ECO:0007669"/>
    <property type="project" value="UniProtKB-SubCell"/>
</dbReference>
<sequence>MLVFKILFKNLFRHKLRTFLTIIGVAVAVLAFGLLKTIIAAWYYGVQGSAANRLIVRHAVAFIFPLPISYQDKIARVPGVTRVSHATWFQGTYIDMQHFFPRMAVDPKTYFKLYPEFLVSQQEMADFLRERSACIIGAKIAKQYKLKIGDIIPITGDIYPGNWEFTVRGIYYGKYEYTDQTQLLFQWDYLEQQLRQVTPGRAGYIGWYVVWIDNADNAAAISQSIDNLFKNSTAETTTETEKAFQQSFVSLSSAIITAIEVISYLIVGIILLVLGNTMIMTARERMTEFAVLRTLGFGAFKVAGLILGEALVISCLGGAIGLFLTFPIIGAVAASLSNFFPVFKIETSTLLMIISLGIIVGISSSIIPIHRAVTIRIVDALRQIE</sequence>
<keyword evidence="9" id="KW-0547">Nucleotide-binding</keyword>
<dbReference type="STRING" id="1817863.A2Y62_01160"/>
<dbReference type="InterPro" id="IPR003838">
    <property type="entry name" value="ABC3_permease_C"/>
</dbReference>
<dbReference type="PANTHER" id="PTHR43738">
    <property type="entry name" value="ABC TRANSPORTER, MEMBRANE PROTEIN"/>
    <property type="match status" value="1"/>
</dbReference>
<feature type="transmembrane region" description="Helical" evidence="6">
    <location>
        <begin position="20"/>
        <end position="44"/>
    </location>
</feature>
<keyword evidence="3 6" id="KW-0812">Transmembrane</keyword>
<comment type="subcellular location">
    <subcellularLocation>
        <location evidence="1">Cell membrane</location>
        <topology evidence="1">Multi-pass membrane protein</topology>
    </subcellularLocation>
</comment>
<evidence type="ECO:0000259" key="7">
    <source>
        <dbReference type="Pfam" id="PF02687"/>
    </source>
</evidence>
<feature type="transmembrane region" description="Helical" evidence="6">
    <location>
        <begin position="349"/>
        <end position="369"/>
    </location>
</feature>
<evidence type="ECO:0000256" key="4">
    <source>
        <dbReference type="ARBA" id="ARBA00022989"/>
    </source>
</evidence>
<keyword evidence="5 6" id="KW-0472">Membrane</keyword>
<gene>
    <name evidence="9" type="ORF">A2Y62_01160</name>
</gene>
<dbReference type="Proteomes" id="UP000178943">
    <property type="component" value="Unassembled WGS sequence"/>
</dbReference>
<dbReference type="InterPro" id="IPR051125">
    <property type="entry name" value="ABC-4/HrtB_transporter"/>
</dbReference>
<dbReference type="GO" id="GO:0005524">
    <property type="term" value="F:ATP binding"/>
    <property type="evidence" value="ECO:0007669"/>
    <property type="project" value="UniProtKB-KW"/>
</dbReference>
<evidence type="ECO:0000256" key="1">
    <source>
        <dbReference type="ARBA" id="ARBA00004651"/>
    </source>
</evidence>
<evidence type="ECO:0000256" key="2">
    <source>
        <dbReference type="ARBA" id="ARBA00022475"/>
    </source>
</evidence>
<dbReference type="InterPro" id="IPR025857">
    <property type="entry name" value="MacB_PCD"/>
</dbReference>
<dbReference type="Pfam" id="PF12704">
    <property type="entry name" value="MacB_PCD"/>
    <property type="match status" value="1"/>
</dbReference>
<reference evidence="9 10" key="1">
    <citation type="journal article" date="2016" name="Nat. Commun.">
        <title>Thousands of microbial genomes shed light on interconnected biogeochemical processes in an aquifer system.</title>
        <authorList>
            <person name="Anantharaman K."/>
            <person name="Brown C.T."/>
            <person name="Hug L.A."/>
            <person name="Sharon I."/>
            <person name="Castelle C.J."/>
            <person name="Probst A.J."/>
            <person name="Thomas B.C."/>
            <person name="Singh A."/>
            <person name="Wilkins M.J."/>
            <person name="Karaoz U."/>
            <person name="Brodie E.L."/>
            <person name="Williams K.H."/>
            <person name="Hubbard S.S."/>
            <person name="Banfield J.F."/>
        </authorList>
    </citation>
    <scope>NUCLEOTIDE SEQUENCE [LARGE SCALE GENOMIC DNA]</scope>
</reference>
<organism evidence="9 10">
    <name type="scientific">Candidatus Fischerbacteria bacterium RBG_13_37_8</name>
    <dbReference type="NCBI Taxonomy" id="1817863"/>
    <lineage>
        <taxon>Bacteria</taxon>
        <taxon>Candidatus Fischeribacteriota</taxon>
    </lineage>
</organism>
<accession>A0A1F5VWT8</accession>
<protein>
    <submittedName>
        <fullName evidence="9">ABC transporter ATP-binding protein</fullName>
    </submittedName>
</protein>
<comment type="caution">
    <text evidence="9">The sequence shown here is derived from an EMBL/GenBank/DDBJ whole genome shotgun (WGS) entry which is preliminary data.</text>
</comment>
<feature type="transmembrane region" description="Helical" evidence="6">
    <location>
        <begin position="302"/>
        <end position="329"/>
    </location>
</feature>
<dbReference type="EMBL" id="MFGW01000040">
    <property type="protein sequence ID" value="OGF67858.1"/>
    <property type="molecule type" value="Genomic_DNA"/>
</dbReference>
<name>A0A1F5VWT8_9BACT</name>
<evidence type="ECO:0000259" key="8">
    <source>
        <dbReference type="Pfam" id="PF12704"/>
    </source>
</evidence>